<comment type="caution">
    <text evidence="2">The sequence shown here is derived from an EMBL/GenBank/DDBJ whole genome shotgun (WGS) entry which is preliminary data.</text>
</comment>
<dbReference type="InterPro" id="IPR000477">
    <property type="entry name" value="RT_dom"/>
</dbReference>
<dbReference type="PROSITE" id="PS50878">
    <property type="entry name" value="RT_POL"/>
    <property type="match status" value="1"/>
</dbReference>
<dbReference type="InParanoid" id="A0A5N4AQ46"/>
<gene>
    <name evidence="2" type="ORF">PPYR_07263</name>
</gene>
<evidence type="ECO:0000259" key="1">
    <source>
        <dbReference type="PROSITE" id="PS50878"/>
    </source>
</evidence>
<evidence type="ECO:0000313" key="3">
    <source>
        <dbReference type="Proteomes" id="UP000327044"/>
    </source>
</evidence>
<keyword evidence="3" id="KW-1185">Reference proteome</keyword>
<dbReference type="Proteomes" id="UP000327044">
    <property type="component" value="Unassembled WGS sequence"/>
</dbReference>
<organism evidence="2 3">
    <name type="scientific">Photinus pyralis</name>
    <name type="common">Common eastern firefly</name>
    <name type="synonym">Lampyris pyralis</name>
    <dbReference type="NCBI Taxonomy" id="7054"/>
    <lineage>
        <taxon>Eukaryota</taxon>
        <taxon>Metazoa</taxon>
        <taxon>Ecdysozoa</taxon>
        <taxon>Arthropoda</taxon>
        <taxon>Hexapoda</taxon>
        <taxon>Insecta</taxon>
        <taxon>Pterygota</taxon>
        <taxon>Neoptera</taxon>
        <taxon>Endopterygota</taxon>
        <taxon>Coleoptera</taxon>
        <taxon>Polyphaga</taxon>
        <taxon>Elateriformia</taxon>
        <taxon>Elateroidea</taxon>
        <taxon>Lampyridae</taxon>
        <taxon>Lampyrinae</taxon>
        <taxon>Photinus</taxon>
    </lineage>
</organism>
<dbReference type="SUPFAM" id="SSF56672">
    <property type="entry name" value="DNA/RNA polymerases"/>
    <property type="match status" value="1"/>
</dbReference>
<sequence length="571" mass="65223">MKRKRRIKGNRDRGWFTPELLSLKLKVSSMYKLTLNCSKYKEEFRQWNRLYQQKLKEAKLSHNNNIVANSKNKGKSVWTIIKKLQGKNEISKVFPELIDNEGNKVPVSVICNNLNEHFVKTSDSFQPNSSHLDYINKYVTSCQQSFFLTEVNEYDVLQAVKKLNNSHSTSDDHISNFLLKKIITTIIKPVVHIINLSFSTGIFPSELKKATVVPLFKKGDPNTLGNYRPISLLSALSKVLERSMNEKLINFFNKYKLFATSQHAYLKGRSVDTAFVIFTDTVLRALDEGRLAAGLFVDLSKAFDNVNHDLLLSKLYNYGIRGVSINWYASYLSCRSQKVVHTKECVQIYSDESPINSGVPQGSILGPTLFLIFINDLHNYVQKVDNNTTIVSYADDSNFLVTGTTIEHIRHKLCALYKTILDWAELNGLKVNKEKTAFILFRSLRSKIGSIEALPLNELLVNATDNCKLLGLYFDQLLNWSTQIDFLCSKLSKLCYALKVASSHCSTDILKNMYYGYFYSTLKYGIMFWGGSGINRLARIFLLQKRAIRIIYNAMQCTETVANQFSKNKVC</sequence>
<proteinExistence type="predicted"/>
<name>A0A5N4AQ46_PHOPY</name>
<dbReference type="AlphaFoldDB" id="A0A5N4AQ46"/>
<protein>
    <recommendedName>
        <fullName evidence="1">Reverse transcriptase domain-containing protein</fullName>
    </recommendedName>
</protein>
<dbReference type="GO" id="GO:0071897">
    <property type="term" value="P:DNA biosynthetic process"/>
    <property type="evidence" value="ECO:0007669"/>
    <property type="project" value="UniProtKB-ARBA"/>
</dbReference>
<accession>A0A5N4AQ46</accession>
<evidence type="ECO:0000313" key="2">
    <source>
        <dbReference type="EMBL" id="KAB0799383.1"/>
    </source>
</evidence>
<dbReference type="PANTHER" id="PTHR33332">
    <property type="entry name" value="REVERSE TRANSCRIPTASE DOMAIN-CONTAINING PROTEIN"/>
    <property type="match status" value="1"/>
</dbReference>
<dbReference type="Pfam" id="PF00078">
    <property type="entry name" value="RVT_1"/>
    <property type="match status" value="1"/>
</dbReference>
<dbReference type="InterPro" id="IPR043502">
    <property type="entry name" value="DNA/RNA_pol_sf"/>
</dbReference>
<reference evidence="2 3" key="1">
    <citation type="journal article" date="2018" name="Elife">
        <title>Firefly genomes illuminate parallel origins of bioluminescence in beetles.</title>
        <authorList>
            <person name="Fallon T.R."/>
            <person name="Lower S.E."/>
            <person name="Chang C.H."/>
            <person name="Bessho-Uehara M."/>
            <person name="Martin G.J."/>
            <person name="Bewick A.J."/>
            <person name="Behringer M."/>
            <person name="Debat H.J."/>
            <person name="Wong I."/>
            <person name="Day J.C."/>
            <person name="Suvorov A."/>
            <person name="Silva C.J."/>
            <person name="Stanger-Hall K.F."/>
            <person name="Hall D.W."/>
            <person name="Schmitz R.J."/>
            <person name="Nelson D.R."/>
            <person name="Lewis S.M."/>
            <person name="Shigenobu S."/>
            <person name="Bybee S.M."/>
            <person name="Larracuente A.M."/>
            <person name="Oba Y."/>
            <person name="Weng J.K."/>
        </authorList>
    </citation>
    <scope>NUCLEOTIDE SEQUENCE [LARGE SCALE GENOMIC DNA]</scope>
    <source>
        <strain evidence="2">1611_PpyrPB1</strain>
        <tissue evidence="2">Whole body</tissue>
    </source>
</reference>
<feature type="domain" description="Reverse transcriptase" evidence="1">
    <location>
        <begin position="196"/>
        <end position="452"/>
    </location>
</feature>
<dbReference type="CDD" id="cd01650">
    <property type="entry name" value="RT_nLTR_like"/>
    <property type="match status" value="1"/>
</dbReference>
<dbReference type="EMBL" id="VVIM01000005">
    <property type="protein sequence ID" value="KAB0799383.1"/>
    <property type="molecule type" value="Genomic_DNA"/>
</dbReference>